<dbReference type="InterPro" id="IPR016130">
    <property type="entry name" value="Tyr_Pase_AS"/>
</dbReference>
<evidence type="ECO:0000259" key="2">
    <source>
        <dbReference type="PROSITE" id="PS50055"/>
    </source>
</evidence>
<proteinExistence type="predicted"/>
<dbReference type="SMART" id="SM00195">
    <property type="entry name" value="DSPc"/>
    <property type="match status" value="1"/>
</dbReference>
<organism evidence="4">
    <name type="scientific">marine sediment metagenome</name>
    <dbReference type="NCBI Taxonomy" id="412755"/>
    <lineage>
        <taxon>unclassified sequences</taxon>
        <taxon>metagenomes</taxon>
        <taxon>ecological metagenomes</taxon>
    </lineage>
</organism>
<evidence type="ECO:0000256" key="1">
    <source>
        <dbReference type="ARBA" id="ARBA00022801"/>
    </source>
</evidence>
<name>A0A0F9IEI4_9ZZZZ</name>
<dbReference type="SMART" id="SM00404">
    <property type="entry name" value="PTPc_motif"/>
    <property type="match status" value="1"/>
</dbReference>
<dbReference type="PROSITE" id="PS50056">
    <property type="entry name" value="TYR_PHOSPHATASE_2"/>
    <property type="match status" value="1"/>
</dbReference>
<evidence type="ECO:0000313" key="4">
    <source>
        <dbReference type="EMBL" id="KKM18114.1"/>
    </source>
</evidence>
<dbReference type="InterPro" id="IPR050561">
    <property type="entry name" value="PTP"/>
</dbReference>
<sequence>MPERTEPFTWIVKNRIAVSWWPDTSVIKKYKSEGIKVVVNCSEFNNRPSIPEEFKYLHLNIPDYGTPTETQLSKFLDFTTKFLNSKDPIVIHCVAGCGRSGIMTVALAAYNGYIPNGIDPVKWIRKLRPCCLETKEQMELARRLAKKYQKHQ</sequence>
<dbReference type="InterPro" id="IPR000242">
    <property type="entry name" value="PTP_cat"/>
</dbReference>
<dbReference type="PRINTS" id="PR00700">
    <property type="entry name" value="PRTYPHPHTASE"/>
</dbReference>
<dbReference type="GO" id="GO:0004725">
    <property type="term" value="F:protein tyrosine phosphatase activity"/>
    <property type="evidence" value="ECO:0007669"/>
    <property type="project" value="InterPro"/>
</dbReference>
<dbReference type="PROSITE" id="PS50055">
    <property type="entry name" value="TYR_PHOSPHATASE_PTP"/>
    <property type="match status" value="1"/>
</dbReference>
<gene>
    <name evidence="4" type="ORF">LCGC14_1668940</name>
</gene>
<dbReference type="InterPro" id="IPR000387">
    <property type="entry name" value="Tyr_Pase_dom"/>
</dbReference>
<dbReference type="SUPFAM" id="SSF52799">
    <property type="entry name" value="(Phosphotyrosine protein) phosphatases II"/>
    <property type="match status" value="1"/>
</dbReference>
<protein>
    <recommendedName>
        <fullName evidence="5">Tyrosine specific protein phosphatases domain-containing protein</fullName>
    </recommendedName>
</protein>
<reference evidence="4" key="1">
    <citation type="journal article" date="2015" name="Nature">
        <title>Complex archaea that bridge the gap between prokaryotes and eukaryotes.</title>
        <authorList>
            <person name="Spang A."/>
            <person name="Saw J.H."/>
            <person name="Jorgensen S.L."/>
            <person name="Zaremba-Niedzwiedzka K."/>
            <person name="Martijn J."/>
            <person name="Lind A.E."/>
            <person name="van Eijk R."/>
            <person name="Schleper C."/>
            <person name="Guy L."/>
            <person name="Ettema T.J."/>
        </authorList>
    </citation>
    <scope>NUCLEOTIDE SEQUENCE</scope>
</reference>
<feature type="domain" description="Tyrosine specific protein phosphatases" evidence="3">
    <location>
        <begin position="73"/>
        <end position="139"/>
    </location>
</feature>
<feature type="domain" description="Tyrosine-protein phosphatase" evidence="2">
    <location>
        <begin position="53"/>
        <end position="148"/>
    </location>
</feature>
<dbReference type="InterPro" id="IPR003595">
    <property type="entry name" value="Tyr_Pase_cat"/>
</dbReference>
<dbReference type="Gene3D" id="3.90.190.10">
    <property type="entry name" value="Protein tyrosine phosphatase superfamily"/>
    <property type="match status" value="1"/>
</dbReference>
<evidence type="ECO:0000259" key="3">
    <source>
        <dbReference type="PROSITE" id="PS50056"/>
    </source>
</evidence>
<evidence type="ECO:0008006" key="5">
    <source>
        <dbReference type="Google" id="ProtNLM"/>
    </source>
</evidence>
<dbReference type="EMBL" id="LAZR01014292">
    <property type="protein sequence ID" value="KKM18114.1"/>
    <property type="molecule type" value="Genomic_DNA"/>
</dbReference>
<keyword evidence="1" id="KW-0378">Hydrolase</keyword>
<dbReference type="PANTHER" id="PTHR23339">
    <property type="entry name" value="TYROSINE SPECIFIC PROTEIN PHOSPHATASE AND DUAL SPECIFICITY PROTEIN PHOSPHATASE"/>
    <property type="match status" value="1"/>
</dbReference>
<accession>A0A0F9IEI4</accession>
<dbReference type="PROSITE" id="PS00383">
    <property type="entry name" value="TYR_PHOSPHATASE_1"/>
    <property type="match status" value="1"/>
</dbReference>
<dbReference type="InterPro" id="IPR020422">
    <property type="entry name" value="TYR_PHOSPHATASE_DUAL_dom"/>
</dbReference>
<comment type="caution">
    <text evidence="4">The sequence shown here is derived from an EMBL/GenBank/DDBJ whole genome shotgun (WGS) entry which is preliminary data.</text>
</comment>
<dbReference type="AlphaFoldDB" id="A0A0F9IEI4"/>
<dbReference type="InterPro" id="IPR029021">
    <property type="entry name" value="Prot-tyrosine_phosphatase-like"/>
</dbReference>
<dbReference type="Pfam" id="PF22785">
    <property type="entry name" value="Tc-R-P"/>
    <property type="match status" value="1"/>
</dbReference>